<accession>A0AAV4VPY6</accession>
<dbReference type="EMBL" id="BPLR01014867">
    <property type="protein sequence ID" value="GIY71849.1"/>
    <property type="molecule type" value="Genomic_DNA"/>
</dbReference>
<proteinExistence type="predicted"/>
<keyword evidence="2" id="KW-1185">Reference proteome</keyword>
<name>A0AAV4VPY6_CAEEX</name>
<protein>
    <submittedName>
        <fullName evidence="1">Uncharacterized protein</fullName>
    </submittedName>
</protein>
<evidence type="ECO:0000313" key="2">
    <source>
        <dbReference type="Proteomes" id="UP001054945"/>
    </source>
</evidence>
<dbReference type="Proteomes" id="UP001054945">
    <property type="component" value="Unassembled WGS sequence"/>
</dbReference>
<sequence length="131" mass="15570">MSRKLRLDANNYRLLCTKLFFRQPRVISGQRCTVQVLFLQEKITEAVFGGHFSNLCLSDQKLDARPPQKYINRQWERSEDERAYYANEGWWGQPSSLYEPNIHLLRATADTIRAANPLFWRPPWRAPFIRQ</sequence>
<comment type="caution">
    <text evidence="1">The sequence shown here is derived from an EMBL/GenBank/DDBJ whole genome shotgun (WGS) entry which is preliminary data.</text>
</comment>
<gene>
    <name evidence="1" type="ORF">CEXT_138421</name>
</gene>
<dbReference type="AlphaFoldDB" id="A0AAV4VPY6"/>
<evidence type="ECO:0000313" key="1">
    <source>
        <dbReference type="EMBL" id="GIY71849.1"/>
    </source>
</evidence>
<organism evidence="1 2">
    <name type="scientific">Caerostris extrusa</name>
    <name type="common">Bark spider</name>
    <name type="synonym">Caerostris bankana</name>
    <dbReference type="NCBI Taxonomy" id="172846"/>
    <lineage>
        <taxon>Eukaryota</taxon>
        <taxon>Metazoa</taxon>
        <taxon>Ecdysozoa</taxon>
        <taxon>Arthropoda</taxon>
        <taxon>Chelicerata</taxon>
        <taxon>Arachnida</taxon>
        <taxon>Araneae</taxon>
        <taxon>Araneomorphae</taxon>
        <taxon>Entelegynae</taxon>
        <taxon>Araneoidea</taxon>
        <taxon>Araneidae</taxon>
        <taxon>Caerostris</taxon>
    </lineage>
</organism>
<reference evidence="1 2" key="1">
    <citation type="submission" date="2021-06" db="EMBL/GenBank/DDBJ databases">
        <title>Caerostris extrusa draft genome.</title>
        <authorList>
            <person name="Kono N."/>
            <person name="Arakawa K."/>
        </authorList>
    </citation>
    <scope>NUCLEOTIDE SEQUENCE [LARGE SCALE GENOMIC DNA]</scope>
</reference>